<dbReference type="InterPro" id="IPR003709">
    <property type="entry name" value="VanY-like_core_dom"/>
</dbReference>
<evidence type="ECO:0000313" key="3">
    <source>
        <dbReference type="Proteomes" id="UP000586305"/>
    </source>
</evidence>
<dbReference type="InterPro" id="IPR009045">
    <property type="entry name" value="Zn_M74/Hedgehog-like"/>
</dbReference>
<dbReference type="PANTHER" id="PTHR34385">
    <property type="entry name" value="D-ALANYL-D-ALANINE CARBOXYPEPTIDASE"/>
    <property type="match status" value="1"/>
</dbReference>
<dbReference type="EMBL" id="JABBPG010000001">
    <property type="protein sequence ID" value="NOU48952.1"/>
    <property type="molecule type" value="Genomic_DNA"/>
</dbReference>
<reference evidence="2 3" key="1">
    <citation type="submission" date="2020-04" db="EMBL/GenBank/DDBJ databases">
        <title>Pseudoalteromonas caenipelagi sp. nov., isolated from a tidal flat.</title>
        <authorList>
            <person name="Park S."/>
            <person name="Yoon J.-H."/>
        </authorList>
    </citation>
    <scope>NUCLEOTIDE SEQUENCE [LARGE SCALE GENOMIC DNA]</scope>
    <source>
        <strain evidence="2 3">JBTF-M23</strain>
    </source>
</reference>
<dbReference type="Gene3D" id="3.30.1380.10">
    <property type="match status" value="1"/>
</dbReference>
<name>A0A849V6M0_9GAMM</name>
<dbReference type="RefSeq" id="WP_171624064.1">
    <property type="nucleotide sequence ID" value="NZ_JABBPG010000001.1"/>
</dbReference>
<gene>
    <name evidence="2" type="ORF">HG263_00110</name>
</gene>
<keyword evidence="3" id="KW-1185">Reference proteome</keyword>
<dbReference type="Pfam" id="PF02557">
    <property type="entry name" value="VanY"/>
    <property type="match status" value="1"/>
</dbReference>
<comment type="caution">
    <text evidence="2">The sequence shown here is derived from an EMBL/GenBank/DDBJ whole genome shotgun (WGS) entry which is preliminary data.</text>
</comment>
<evidence type="ECO:0000313" key="2">
    <source>
        <dbReference type="EMBL" id="NOU48952.1"/>
    </source>
</evidence>
<proteinExistence type="predicted"/>
<dbReference type="PANTHER" id="PTHR34385:SF1">
    <property type="entry name" value="PEPTIDOGLYCAN L-ALANYL-D-GLUTAMATE ENDOPEPTIDASE CWLK"/>
    <property type="match status" value="1"/>
</dbReference>
<dbReference type="AlphaFoldDB" id="A0A849V6M0"/>
<dbReference type="CDD" id="cd14847">
    <property type="entry name" value="DD-carboxypeptidase_like"/>
    <property type="match status" value="1"/>
</dbReference>
<organism evidence="2 3">
    <name type="scientific">Pseudoalteromonas caenipelagi</name>
    <dbReference type="NCBI Taxonomy" id="2726988"/>
    <lineage>
        <taxon>Bacteria</taxon>
        <taxon>Pseudomonadati</taxon>
        <taxon>Pseudomonadota</taxon>
        <taxon>Gammaproteobacteria</taxon>
        <taxon>Alteromonadales</taxon>
        <taxon>Pseudoalteromonadaceae</taxon>
        <taxon>Pseudoalteromonas</taxon>
    </lineage>
</organism>
<feature type="domain" description="D-alanyl-D-alanine carboxypeptidase-like core" evidence="1">
    <location>
        <begin position="22"/>
        <end position="175"/>
    </location>
</feature>
<dbReference type="InterPro" id="IPR052179">
    <property type="entry name" value="DD-CPase-like"/>
</dbReference>
<sequence length="224" mass="25402">MDYSQIACGLVESHLTDWHGKSVHRDIVNDLSELTQAAKQAGFDLRVASGHRNFERQAAIWNGKFAGQRPVFDLQGRKITLTKLSEFEKCQAIMLFSALPGASRHHFGSDLDVYAKNCLEPTQSLQLEPWEYDAGGPFAEFNLWLDEHILEYGFFRPYACFQGGVAREPWHISHLSVASLLEQYQSIDNIAATLTAHDVLGKQCILHHLPELYRQYICNITRPA</sequence>
<evidence type="ECO:0000259" key="1">
    <source>
        <dbReference type="Pfam" id="PF02557"/>
    </source>
</evidence>
<dbReference type="GO" id="GO:0008233">
    <property type="term" value="F:peptidase activity"/>
    <property type="evidence" value="ECO:0007669"/>
    <property type="project" value="InterPro"/>
</dbReference>
<accession>A0A849V6M0</accession>
<dbReference type="GO" id="GO:0006508">
    <property type="term" value="P:proteolysis"/>
    <property type="evidence" value="ECO:0007669"/>
    <property type="project" value="InterPro"/>
</dbReference>
<dbReference type="SUPFAM" id="SSF55166">
    <property type="entry name" value="Hedgehog/DD-peptidase"/>
    <property type="match status" value="1"/>
</dbReference>
<protein>
    <submittedName>
        <fullName evidence="2">M15 family metallopeptidase</fullName>
    </submittedName>
</protein>
<dbReference type="Proteomes" id="UP000586305">
    <property type="component" value="Unassembled WGS sequence"/>
</dbReference>